<gene>
    <name evidence="1" type="ORF">EK21DRAFT_85864</name>
</gene>
<evidence type="ECO:0000313" key="2">
    <source>
        <dbReference type="Proteomes" id="UP000799777"/>
    </source>
</evidence>
<comment type="caution">
    <text evidence="1">The sequence shown here is derived from an EMBL/GenBank/DDBJ whole genome shotgun (WGS) entry which is preliminary data.</text>
</comment>
<dbReference type="Proteomes" id="UP000799777">
    <property type="component" value="Unassembled WGS sequence"/>
</dbReference>
<dbReference type="InterPro" id="IPR016181">
    <property type="entry name" value="Acyl_CoA_acyltransferase"/>
</dbReference>
<sequence length="104" mass="11567">MIIQNENITAPDVLALLTEHVQDMQSSEPAESGHILDLSALYRPSISFYTPRTAEGELQGCGTTKELSLEHAELKSMRTCQAHLRKGVARNMTLFLIQEARVLT</sequence>
<reference evidence="1" key="1">
    <citation type="journal article" date="2020" name="Stud. Mycol.">
        <title>101 Dothideomycetes genomes: a test case for predicting lifestyles and emergence of pathogens.</title>
        <authorList>
            <person name="Haridas S."/>
            <person name="Albert R."/>
            <person name="Binder M."/>
            <person name="Bloem J."/>
            <person name="Labutti K."/>
            <person name="Salamov A."/>
            <person name="Andreopoulos B."/>
            <person name="Baker S."/>
            <person name="Barry K."/>
            <person name="Bills G."/>
            <person name="Bluhm B."/>
            <person name="Cannon C."/>
            <person name="Castanera R."/>
            <person name="Culley D."/>
            <person name="Daum C."/>
            <person name="Ezra D."/>
            <person name="Gonzalez J."/>
            <person name="Henrissat B."/>
            <person name="Kuo A."/>
            <person name="Liang C."/>
            <person name="Lipzen A."/>
            <person name="Lutzoni F."/>
            <person name="Magnuson J."/>
            <person name="Mondo S."/>
            <person name="Nolan M."/>
            <person name="Ohm R."/>
            <person name="Pangilinan J."/>
            <person name="Park H.-J."/>
            <person name="Ramirez L."/>
            <person name="Alfaro M."/>
            <person name="Sun H."/>
            <person name="Tritt A."/>
            <person name="Yoshinaga Y."/>
            <person name="Zwiers L.-H."/>
            <person name="Turgeon B."/>
            <person name="Goodwin S."/>
            <person name="Spatafora J."/>
            <person name="Crous P."/>
            <person name="Grigoriev I."/>
        </authorList>
    </citation>
    <scope>NUCLEOTIDE SEQUENCE</scope>
    <source>
        <strain evidence="1">CBS 110217</strain>
    </source>
</reference>
<keyword evidence="2" id="KW-1185">Reference proteome</keyword>
<dbReference type="AlphaFoldDB" id="A0A9P4HGY4"/>
<evidence type="ECO:0000313" key="1">
    <source>
        <dbReference type="EMBL" id="KAF2034069.1"/>
    </source>
</evidence>
<proteinExistence type="predicted"/>
<dbReference type="Gene3D" id="3.40.630.30">
    <property type="match status" value="1"/>
</dbReference>
<dbReference type="OrthoDB" id="41532at2759"/>
<dbReference type="SUPFAM" id="SSF55729">
    <property type="entry name" value="Acyl-CoA N-acyltransferases (Nat)"/>
    <property type="match status" value="1"/>
</dbReference>
<accession>A0A9P4HGY4</accession>
<name>A0A9P4HGY4_9PLEO</name>
<dbReference type="EMBL" id="ML978163">
    <property type="protein sequence ID" value="KAF2034069.1"/>
    <property type="molecule type" value="Genomic_DNA"/>
</dbReference>
<protein>
    <submittedName>
        <fullName evidence="1">Uncharacterized protein</fullName>
    </submittedName>
</protein>
<organism evidence="1 2">
    <name type="scientific">Setomelanomma holmii</name>
    <dbReference type="NCBI Taxonomy" id="210430"/>
    <lineage>
        <taxon>Eukaryota</taxon>
        <taxon>Fungi</taxon>
        <taxon>Dikarya</taxon>
        <taxon>Ascomycota</taxon>
        <taxon>Pezizomycotina</taxon>
        <taxon>Dothideomycetes</taxon>
        <taxon>Pleosporomycetidae</taxon>
        <taxon>Pleosporales</taxon>
        <taxon>Pleosporineae</taxon>
        <taxon>Phaeosphaeriaceae</taxon>
        <taxon>Setomelanomma</taxon>
    </lineage>
</organism>